<reference evidence="3" key="2">
    <citation type="submission" date="2020-05" db="UniProtKB">
        <authorList>
            <consortium name="EnsemblMetazoa"/>
        </authorList>
    </citation>
    <scope>IDENTIFICATION</scope>
    <source>
        <strain evidence="3">CM1001059</strain>
    </source>
</reference>
<dbReference type="GO" id="GO:0016939">
    <property type="term" value="C:kinesin II complex"/>
    <property type="evidence" value="ECO:0007669"/>
    <property type="project" value="TreeGrafter"/>
</dbReference>
<evidence type="ECO:0000313" key="3">
    <source>
        <dbReference type="EnsemblMetazoa" id="AMEC015483-PA"/>
    </source>
</evidence>
<name>A0A182U7U1_9DIPT</name>
<feature type="region of interest" description="Disordered" evidence="1">
    <location>
        <begin position="146"/>
        <end position="171"/>
    </location>
</feature>
<feature type="transmembrane region" description="Helical" evidence="2">
    <location>
        <begin position="6"/>
        <end position="31"/>
    </location>
</feature>
<keyword evidence="4" id="KW-1185">Reference proteome</keyword>
<dbReference type="PANTHER" id="PTHR15605">
    <property type="entry name" value="KINESIN-ASSOCIATED PROTEINS"/>
    <property type="match status" value="1"/>
</dbReference>
<dbReference type="EnsemblMetazoa" id="AMEC015483-RA">
    <property type="protein sequence ID" value="AMEC015483-PA"/>
    <property type="gene ID" value="AMEC015483"/>
</dbReference>
<protein>
    <submittedName>
        <fullName evidence="3">Uncharacterized protein</fullName>
    </submittedName>
</protein>
<dbReference type="GO" id="GO:0044782">
    <property type="term" value="P:cilium organization"/>
    <property type="evidence" value="ECO:0007669"/>
    <property type="project" value="TreeGrafter"/>
</dbReference>
<dbReference type="Proteomes" id="UP000075902">
    <property type="component" value="Unassembled WGS sequence"/>
</dbReference>
<reference evidence="4" key="1">
    <citation type="submission" date="2014-01" db="EMBL/GenBank/DDBJ databases">
        <title>The Genome Sequence of Anopheles melas CM1001059_A (V2).</title>
        <authorList>
            <consortium name="The Broad Institute Genomics Platform"/>
            <person name="Neafsey D.E."/>
            <person name="Besansky N."/>
            <person name="Howell P."/>
            <person name="Walton C."/>
            <person name="Young S.K."/>
            <person name="Zeng Q."/>
            <person name="Gargeya S."/>
            <person name="Fitzgerald M."/>
            <person name="Haas B."/>
            <person name="Abouelleil A."/>
            <person name="Allen A.W."/>
            <person name="Alvarado L."/>
            <person name="Arachchi H.M."/>
            <person name="Berlin A.M."/>
            <person name="Chapman S.B."/>
            <person name="Gainer-Dewar J."/>
            <person name="Goldberg J."/>
            <person name="Griggs A."/>
            <person name="Gujja S."/>
            <person name="Hansen M."/>
            <person name="Howarth C."/>
            <person name="Imamovic A."/>
            <person name="Ireland A."/>
            <person name="Larimer J."/>
            <person name="McCowan C."/>
            <person name="Murphy C."/>
            <person name="Pearson M."/>
            <person name="Poon T.W."/>
            <person name="Priest M."/>
            <person name="Roberts A."/>
            <person name="Saif S."/>
            <person name="Shea T."/>
            <person name="Sisk P."/>
            <person name="Sykes S."/>
            <person name="Wortman J."/>
            <person name="Nusbaum C."/>
            <person name="Birren B."/>
        </authorList>
    </citation>
    <scope>NUCLEOTIDE SEQUENCE [LARGE SCALE GENOMIC DNA]</scope>
    <source>
        <strain evidence="4">CM1001059</strain>
    </source>
</reference>
<dbReference type="PANTHER" id="PTHR15605:SF2">
    <property type="entry name" value="KINESIN-ASSOCIATED PROTEIN 3"/>
    <property type="match status" value="1"/>
</dbReference>
<dbReference type="GO" id="GO:0035869">
    <property type="term" value="C:ciliary transition zone"/>
    <property type="evidence" value="ECO:0007669"/>
    <property type="project" value="TreeGrafter"/>
</dbReference>
<dbReference type="VEuPathDB" id="VectorBase:AMEC015483"/>
<dbReference type="InterPro" id="IPR008658">
    <property type="entry name" value="KAP3"/>
</dbReference>
<evidence type="ECO:0000313" key="4">
    <source>
        <dbReference type="Proteomes" id="UP000075902"/>
    </source>
</evidence>
<dbReference type="SMART" id="SM01297">
    <property type="entry name" value="KAP"/>
    <property type="match status" value="1"/>
</dbReference>
<dbReference type="GO" id="GO:0007018">
    <property type="term" value="P:microtubule-based movement"/>
    <property type="evidence" value="ECO:0007669"/>
    <property type="project" value="TreeGrafter"/>
</dbReference>
<keyword evidence="2" id="KW-0812">Transmembrane</keyword>
<organism evidence="3 4">
    <name type="scientific">Anopheles melas</name>
    <dbReference type="NCBI Taxonomy" id="34690"/>
    <lineage>
        <taxon>Eukaryota</taxon>
        <taxon>Metazoa</taxon>
        <taxon>Ecdysozoa</taxon>
        <taxon>Arthropoda</taxon>
        <taxon>Hexapoda</taxon>
        <taxon>Insecta</taxon>
        <taxon>Pterygota</taxon>
        <taxon>Neoptera</taxon>
        <taxon>Endopterygota</taxon>
        <taxon>Diptera</taxon>
        <taxon>Nematocera</taxon>
        <taxon>Culicoidea</taxon>
        <taxon>Culicidae</taxon>
        <taxon>Anophelinae</taxon>
        <taxon>Anopheles</taxon>
    </lineage>
</organism>
<evidence type="ECO:0000256" key="2">
    <source>
        <dbReference type="SAM" id="Phobius"/>
    </source>
</evidence>
<dbReference type="Pfam" id="PF05804">
    <property type="entry name" value="KAP"/>
    <property type="match status" value="1"/>
</dbReference>
<proteinExistence type="predicted"/>
<dbReference type="AlphaFoldDB" id="A0A182U7U1"/>
<sequence>MLLASFLHLLAGLALCFFTVHYIYYIVTALYRFSGAQMQSEDAKYIKKRWKGGTVEPHPTEKALIVNYKLEAAVFGDPGDPMLEDKKDCQRIIRLKSLNSKTDPAVLAREVVDKCDLIHKSQLCDIEQIIYYLKNRKVVETPVVGAAGGHHSHHQQRSVSRISDKASAPVDTEKASIRNVDDYIELLYEDLAEKVKGSRLILQLARDPDNLEELEKNGKGLKGGNETDEA</sequence>
<evidence type="ECO:0000256" key="1">
    <source>
        <dbReference type="SAM" id="MobiDB-lite"/>
    </source>
</evidence>
<dbReference type="STRING" id="34690.A0A182U7U1"/>
<keyword evidence="2" id="KW-0472">Membrane</keyword>
<keyword evidence="2" id="KW-1133">Transmembrane helix</keyword>
<dbReference type="GO" id="GO:0019894">
    <property type="term" value="F:kinesin binding"/>
    <property type="evidence" value="ECO:0007669"/>
    <property type="project" value="InterPro"/>
</dbReference>
<accession>A0A182U7U1</accession>
<dbReference type="GO" id="GO:0005930">
    <property type="term" value="C:axoneme"/>
    <property type="evidence" value="ECO:0007669"/>
    <property type="project" value="TreeGrafter"/>
</dbReference>